<accession>A0A0B4GUU5</accession>
<protein>
    <recommendedName>
        <fullName evidence="2">Retroviral polymerase SH3-like domain-containing protein</fullName>
    </recommendedName>
</protein>
<dbReference type="OrthoDB" id="5017987at2759"/>
<dbReference type="Proteomes" id="UP000031192">
    <property type="component" value="Unassembled WGS sequence"/>
</dbReference>
<organism evidence="3 4">
    <name type="scientific">Metarhizium guizhouense (strain ARSEF 977)</name>
    <dbReference type="NCBI Taxonomy" id="1276136"/>
    <lineage>
        <taxon>Eukaryota</taxon>
        <taxon>Fungi</taxon>
        <taxon>Dikarya</taxon>
        <taxon>Ascomycota</taxon>
        <taxon>Pezizomycotina</taxon>
        <taxon>Sordariomycetes</taxon>
        <taxon>Hypocreomycetidae</taxon>
        <taxon>Hypocreales</taxon>
        <taxon>Clavicipitaceae</taxon>
        <taxon>Metarhizium</taxon>
    </lineage>
</organism>
<dbReference type="EMBL" id="AZNH01000170">
    <property type="protein sequence ID" value="KID81276.1"/>
    <property type="molecule type" value="Genomic_DNA"/>
</dbReference>
<evidence type="ECO:0000259" key="2">
    <source>
        <dbReference type="Pfam" id="PF25597"/>
    </source>
</evidence>
<evidence type="ECO:0000313" key="3">
    <source>
        <dbReference type="EMBL" id="KID81276.1"/>
    </source>
</evidence>
<dbReference type="InterPro" id="IPR057670">
    <property type="entry name" value="SH3_retrovirus"/>
</dbReference>
<dbReference type="HOGENOM" id="CLU_1731912_0_0_1"/>
<proteinExistence type="predicted"/>
<dbReference type="Pfam" id="PF25597">
    <property type="entry name" value="SH3_retrovirus"/>
    <property type="match status" value="1"/>
</dbReference>
<dbReference type="AlphaFoldDB" id="A0A0B4GUU5"/>
<evidence type="ECO:0000256" key="1">
    <source>
        <dbReference type="SAM" id="MobiDB-lite"/>
    </source>
</evidence>
<reference evidence="3 4" key="1">
    <citation type="journal article" date="2014" name="Proc. Natl. Acad. Sci. U.S.A.">
        <title>Trajectory and genomic determinants of fungal-pathogen speciation and host adaptation.</title>
        <authorList>
            <person name="Hu X."/>
            <person name="Xiao G."/>
            <person name="Zheng P."/>
            <person name="Shang Y."/>
            <person name="Su Y."/>
            <person name="Zhang X."/>
            <person name="Liu X."/>
            <person name="Zhan S."/>
            <person name="St Leger R.J."/>
            <person name="Wang C."/>
        </authorList>
    </citation>
    <scope>NUCLEOTIDE SEQUENCE [LARGE SCALE GENOMIC DNA]</scope>
    <source>
        <strain evidence="3 4">ARSEF 977</strain>
    </source>
</reference>
<keyword evidence="4" id="KW-1185">Reference proteome</keyword>
<evidence type="ECO:0000313" key="4">
    <source>
        <dbReference type="Proteomes" id="UP000031192"/>
    </source>
</evidence>
<name>A0A0B4GUU5_METGA</name>
<gene>
    <name evidence="3" type="ORF">MGU_11358</name>
</gene>
<feature type="region of interest" description="Disordered" evidence="1">
    <location>
        <begin position="70"/>
        <end position="126"/>
    </location>
</feature>
<sequence length="151" mass="17358">MGYQSSNIYKIWVPHKNKVILTLDVIFNESAFFENKIAQPELRQTISQLLEEIEIPEKQQIMESMLEKEETLNHSDESDEEEILDEIVVNTDMQDEPDGEDDEDACERSEELGYITPPLTDPELEESPEAIFTAKLPIRYRSGPALTSIQV</sequence>
<feature type="domain" description="Retroviral polymerase SH3-like" evidence="2">
    <location>
        <begin position="1"/>
        <end position="36"/>
    </location>
</feature>
<comment type="caution">
    <text evidence="3">The sequence shown here is derived from an EMBL/GenBank/DDBJ whole genome shotgun (WGS) entry which is preliminary data.</text>
</comment>
<feature type="compositionally biased region" description="Acidic residues" evidence="1">
    <location>
        <begin position="93"/>
        <end position="105"/>
    </location>
</feature>